<dbReference type="HOGENOM" id="CLU_3123006_0_0_11"/>
<feature type="region of interest" description="Disordered" evidence="1">
    <location>
        <begin position="25"/>
        <end position="50"/>
    </location>
</feature>
<gene>
    <name evidence="2" type="ordered locus">SBI_05617</name>
</gene>
<dbReference type="Proteomes" id="UP000000377">
    <property type="component" value="Chromosome"/>
</dbReference>
<evidence type="ECO:0000256" key="1">
    <source>
        <dbReference type="SAM" id="MobiDB-lite"/>
    </source>
</evidence>
<protein>
    <submittedName>
        <fullName evidence="2">Uncharacterized protein</fullName>
    </submittedName>
</protein>
<dbReference type="EMBL" id="CP002047">
    <property type="protein sequence ID" value="ADI08737.1"/>
    <property type="molecule type" value="Genomic_DNA"/>
</dbReference>
<reference evidence="2 3" key="1">
    <citation type="journal article" date="2010" name="J. Bacteriol.">
        <title>Genome sequence of the milbemycin-producing bacterium Streptomyces bingchenggensis.</title>
        <authorList>
            <person name="Wang X.J."/>
            <person name="Yan Y.J."/>
            <person name="Zhang B."/>
            <person name="An J."/>
            <person name="Wang J.J."/>
            <person name="Tian J."/>
            <person name="Jiang L."/>
            <person name="Chen Y.H."/>
            <person name="Huang S.X."/>
            <person name="Yin M."/>
            <person name="Zhang J."/>
            <person name="Gao A.L."/>
            <person name="Liu C.X."/>
            <person name="Zhu Z.X."/>
            <person name="Xiang W.S."/>
        </authorList>
    </citation>
    <scope>NUCLEOTIDE SEQUENCE [LARGE SCALE GENOMIC DNA]</scope>
    <source>
        <strain evidence="2 3">BCW-1</strain>
    </source>
</reference>
<organism evidence="2 3">
    <name type="scientific">Streptomyces bingchenggensis (strain BCW-1)</name>
    <dbReference type="NCBI Taxonomy" id="749414"/>
    <lineage>
        <taxon>Bacteria</taxon>
        <taxon>Bacillati</taxon>
        <taxon>Actinomycetota</taxon>
        <taxon>Actinomycetes</taxon>
        <taxon>Kitasatosporales</taxon>
        <taxon>Streptomycetaceae</taxon>
        <taxon>Streptomyces</taxon>
    </lineage>
</organism>
<name>D7CCK6_STRBB</name>
<dbReference type="KEGG" id="sbh:SBI_05617"/>
<evidence type="ECO:0000313" key="2">
    <source>
        <dbReference type="EMBL" id="ADI08737.1"/>
    </source>
</evidence>
<dbReference type="AlphaFoldDB" id="D7CCK6"/>
<dbReference type="RefSeq" id="WP_014178201.1">
    <property type="nucleotide sequence ID" value="NC_016582.1"/>
</dbReference>
<keyword evidence="3" id="KW-1185">Reference proteome</keyword>
<accession>D7CCK6</accession>
<feature type="compositionally biased region" description="Low complexity" evidence="1">
    <location>
        <begin position="31"/>
        <end position="44"/>
    </location>
</feature>
<proteinExistence type="predicted"/>
<evidence type="ECO:0000313" key="3">
    <source>
        <dbReference type="Proteomes" id="UP000000377"/>
    </source>
</evidence>
<sequence>MLIARPRVRMVAGAGQLVTAAMLATARQSSDDASGQSGDSSFSGVVPDAW</sequence>
<dbReference type="PATRIC" id="fig|749414.3.peg.5797"/>